<dbReference type="InterPro" id="IPR011029">
    <property type="entry name" value="DEATH-like_dom_sf"/>
</dbReference>
<evidence type="ECO:0008006" key="14">
    <source>
        <dbReference type="Google" id="ProtNLM"/>
    </source>
</evidence>
<dbReference type="Gene3D" id="3.40.50.300">
    <property type="entry name" value="P-loop containing nucleotide triphosphate hydrolases"/>
    <property type="match status" value="1"/>
</dbReference>
<keyword evidence="5 9" id="KW-0547">Nucleotide-binding</keyword>
<feature type="repeat" description="ANK" evidence="8">
    <location>
        <begin position="390"/>
        <end position="422"/>
    </location>
</feature>
<dbReference type="GO" id="GO:0004674">
    <property type="term" value="F:protein serine/threonine kinase activity"/>
    <property type="evidence" value="ECO:0007669"/>
    <property type="project" value="UniProtKB-KW"/>
</dbReference>
<dbReference type="InterPro" id="IPR036770">
    <property type="entry name" value="Ankyrin_rpt-contain_sf"/>
</dbReference>
<dbReference type="InterPro" id="IPR017441">
    <property type="entry name" value="Protein_kinase_ATP_BS"/>
</dbReference>
<evidence type="ECO:0000256" key="2">
    <source>
        <dbReference type="ARBA" id="ARBA00022527"/>
    </source>
</evidence>
<proteinExistence type="predicted"/>
<dbReference type="PROSITE" id="PS00107">
    <property type="entry name" value="PROTEIN_KINASE_ATP"/>
    <property type="match status" value="1"/>
</dbReference>
<dbReference type="InterPro" id="IPR002110">
    <property type="entry name" value="Ankyrin_rpt"/>
</dbReference>
<dbReference type="GO" id="GO:0043065">
    <property type="term" value="P:positive regulation of apoptotic process"/>
    <property type="evidence" value="ECO:0007669"/>
    <property type="project" value="TreeGrafter"/>
</dbReference>
<evidence type="ECO:0000259" key="11">
    <source>
        <dbReference type="PROSITE" id="PS51424"/>
    </source>
</evidence>
<evidence type="ECO:0000256" key="8">
    <source>
        <dbReference type="PROSITE-ProRule" id="PRU00023"/>
    </source>
</evidence>
<dbReference type="InterPro" id="IPR020859">
    <property type="entry name" value="ROC"/>
</dbReference>
<dbReference type="InterPro" id="IPR000719">
    <property type="entry name" value="Prot_kinase_dom"/>
</dbReference>
<dbReference type="InterPro" id="IPR011009">
    <property type="entry name" value="Kinase-like_dom_sf"/>
</dbReference>
<name>A0A8I6RUX7_CIMLE</name>
<keyword evidence="4" id="KW-0677">Repeat</keyword>
<dbReference type="OrthoDB" id="74764at2759"/>
<keyword evidence="3" id="KW-0808">Transferase</keyword>
<dbReference type="RefSeq" id="XP_014251309.1">
    <property type="nucleotide sequence ID" value="XM_014395823.2"/>
</dbReference>
<feature type="repeat" description="ANK" evidence="8">
    <location>
        <begin position="423"/>
        <end position="455"/>
    </location>
</feature>
<evidence type="ECO:0000259" key="10">
    <source>
        <dbReference type="PROSITE" id="PS50011"/>
    </source>
</evidence>
<evidence type="ECO:0000256" key="9">
    <source>
        <dbReference type="PROSITE-ProRule" id="PRU10141"/>
    </source>
</evidence>
<dbReference type="Gene3D" id="1.10.533.10">
    <property type="entry name" value="Death Domain, Fas"/>
    <property type="match status" value="1"/>
</dbReference>
<dbReference type="SMART" id="SM00248">
    <property type="entry name" value="ANK"/>
    <property type="match status" value="6"/>
</dbReference>
<evidence type="ECO:0000313" key="13">
    <source>
        <dbReference type="Proteomes" id="UP000494040"/>
    </source>
</evidence>
<dbReference type="GO" id="GO:0005525">
    <property type="term" value="F:GTP binding"/>
    <property type="evidence" value="ECO:0007669"/>
    <property type="project" value="UniProtKB-KW"/>
</dbReference>
<evidence type="ECO:0000313" key="12">
    <source>
        <dbReference type="EnsemblMetazoa" id="XP_014251309.1"/>
    </source>
</evidence>
<dbReference type="OMA" id="EPYHMAY"/>
<dbReference type="SUPFAM" id="SSF48403">
    <property type="entry name" value="Ankyrin repeat"/>
    <property type="match status" value="1"/>
</dbReference>
<dbReference type="KEGG" id="clec:106667707"/>
<dbReference type="SMART" id="SM00220">
    <property type="entry name" value="S_TKc"/>
    <property type="match status" value="1"/>
</dbReference>
<evidence type="ECO:0000256" key="4">
    <source>
        <dbReference type="ARBA" id="ARBA00022737"/>
    </source>
</evidence>
<evidence type="ECO:0000256" key="5">
    <source>
        <dbReference type="ARBA" id="ARBA00022741"/>
    </source>
</evidence>
<keyword evidence="2" id="KW-0723">Serine/threonine-protein kinase</keyword>
<dbReference type="GO" id="GO:0005524">
    <property type="term" value="F:ATP binding"/>
    <property type="evidence" value="ECO:0007669"/>
    <property type="project" value="UniProtKB-UniRule"/>
</dbReference>
<feature type="repeat" description="ANK" evidence="8">
    <location>
        <begin position="324"/>
        <end position="356"/>
    </location>
</feature>
<dbReference type="SUPFAM" id="SSF52540">
    <property type="entry name" value="P-loop containing nucleoside triphosphate hydrolases"/>
    <property type="match status" value="1"/>
</dbReference>
<dbReference type="PANTHER" id="PTHR24342">
    <property type="entry name" value="SERINE/THREONINE-PROTEIN KINASE 17"/>
    <property type="match status" value="1"/>
</dbReference>
<dbReference type="PROSITE" id="PS51424">
    <property type="entry name" value="ROC"/>
    <property type="match status" value="1"/>
</dbReference>
<evidence type="ECO:0000256" key="3">
    <source>
        <dbReference type="ARBA" id="ARBA00022679"/>
    </source>
</evidence>
<dbReference type="PANTHER" id="PTHR24342:SF14">
    <property type="entry name" value="DEATH-ASSOCIATED PROTEIN KINASE DAPK-1"/>
    <property type="match status" value="1"/>
</dbReference>
<dbReference type="Gene3D" id="1.25.40.20">
    <property type="entry name" value="Ankyrin repeat-containing domain"/>
    <property type="match status" value="3"/>
</dbReference>
<dbReference type="GO" id="GO:0005634">
    <property type="term" value="C:nucleus"/>
    <property type="evidence" value="ECO:0007669"/>
    <property type="project" value="TreeGrafter"/>
</dbReference>
<reference evidence="12" key="1">
    <citation type="submission" date="2022-01" db="UniProtKB">
        <authorList>
            <consortium name="EnsemblMetazoa"/>
        </authorList>
    </citation>
    <scope>IDENTIFICATION</scope>
</reference>
<evidence type="ECO:0000256" key="7">
    <source>
        <dbReference type="ARBA" id="ARBA00022840"/>
    </source>
</evidence>
<evidence type="ECO:0000256" key="1">
    <source>
        <dbReference type="ARBA" id="ARBA00001946"/>
    </source>
</evidence>
<dbReference type="Proteomes" id="UP000494040">
    <property type="component" value="Unassembled WGS sequence"/>
</dbReference>
<accession>A0A8I6RUX7</accession>
<keyword evidence="13" id="KW-1185">Reference proteome</keyword>
<dbReference type="PROSITE" id="PS50297">
    <property type="entry name" value="ANK_REP_REGION"/>
    <property type="match status" value="6"/>
</dbReference>
<dbReference type="GeneID" id="106667707"/>
<dbReference type="PROSITE" id="PS50088">
    <property type="entry name" value="ANK_REPEAT"/>
    <property type="match status" value="6"/>
</dbReference>
<dbReference type="Gene3D" id="3.30.200.20">
    <property type="entry name" value="Phosphorylase Kinase, domain 1"/>
    <property type="match status" value="1"/>
</dbReference>
<feature type="repeat" description="ANK" evidence="8">
    <location>
        <begin position="456"/>
        <end position="488"/>
    </location>
</feature>
<organism evidence="12 13">
    <name type="scientific">Cimex lectularius</name>
    <name type="common">Bed bug</name>
    <name type="synonym">Acanthia lectularia</name>
    <dbReference type="NCBI Taxonomy" id="79782"/>
    <lineage>
        <taxon>Eukaryota</taxon>
        <taxon>Metazoa</taxon>
        <taxon>Ecdysozoa</taxon>
        <taxon>Arthropoda</taxon>
        <taxon>Hexapoda</taxon>
        <taxon>Insecta</taxon>
        <taxon>Pterygota</taxon>
        <taxon>Neoptera</taxon>
        <taxon>Paraneoptera</taxon>
        <taxon>Hemiptera</taxon>
        <taxon>Heteroptera</taxon>
        <taxon>Panheteroptera</taxon>
        <taxon>Cimicomorpha</taxon>
        <taxon>Cimicidae</taxon>
        <taxon>Cimex</taxon>
    </lineage>
</organism>
<evidence type="ECO:0000256" key="6">
    <source>
        <dbReference type="ARBA" id="ARBA00022777"/>
    </source>
</evidence>
<dbReference type="InterPro" id="IPR000488">
    <property type="entry name" value="Death_dom"/>
</dbReference>
<dbReference type="FunFam" id="1.10.510.10:FF:000571">
    <property type="entry name" value="Maternal embryonic leucine zipper kinase"/>
    <property type="match status" value="1"/>
</dbReference>
<dbReference type="InterPro" id="IPR027417">
    <property type="entry name" value="P-loop_NTPase"/>
</dbReference>
<dbReference type="GO" id="GO:0035556">
    <property type="term" value="P:intracellular signal transduction"/>
    <property type="evidence" value="ECO:0007669"/>
    <property type="project" value="TreeGrafter"/>
</dbReference>
<dbReference type="GO" id="GO:0005737">
    <property type="term" value="C:cytoplasm"/>
    <property type="evidence" value="ECO:0007669"/>
    <property type="project" value="UniProtKB-ARBA"/>
</dbReference>
<feature type="repeat" description="ANK" evidence="8">
    <location>
        <begin position="489"/>
        <end position="521"/>
    </location>
</feature>
<comment type="cofactor">
    <cofactor evidence="1">
        <name>Mg(2+)</name>
        <dbReference type="ChEBI" id="CHEBI:18420"/>
    </cofactor>
</comment>
<dbReference type="PROSITE" id="PS50011">
    <property type="entry name" value="PROTEIN_KINASE_DOM"/>
    <property type="match status" value="1"/>
</dbReference>
<protein>
    <recommendedName>
        <fullName evidence="14">Non-specific serine/threonine protein kinase</fullName>
    </recommendedName>
</protein>
<feature type="repeat" description="ANK" evidence="8">
    <location>
        <begin position="357"/>
        <end position="389"/>
    </location>
</feature>
<feature type="domain" description="Roc" evidence="11">
    <location>
        <begin position="561"/>
        <end position="810"/>
    </location>
</feature>
<keyword evidence="8" id="KW-0040">ANK repeat</keyword>
<dbReference type="Pfam" id="PF12796">
    <property type="entry name" value="Ank_2"/>
    <property type="match status" value="2"/>
</dbReference>
<dbReference type="GO" id="GO:0045087">
    <property type="term" value="P:innate immune response"/>
    <property type="evidence" value="ECO:0007669"/>
    <property type="project" value="UniProtKB-ARBA"/>
</dbReference>
<dbReference type="Pfam" id="PF00531">
    <property type="entry name" value="Death"/>
    <property type="match status" value="1"/>
</dbReference>
<dbReference type="SUPFAM" id="SSF47986">
    <property type="entry name" value="DEATH domain"/>
    <property type="match status" value="1"/>
</dbReference>
<dbReference type="Gene3D" id="1.10.510.10">
    <property type="entry name" value="Transferase(Phosphotransferase) domain 1"/>
    <property type="match status" value="1"/>
</dbReference>
<dbReference type="Pfam" id="PF00069">
    <property type="entry name" value="Pkinase"/>
    <property type="match status" value="1"/>
</dbReference>
<dbReference type="InterPro" id="IPR008271">
    <property type="entry name" value="Ser/Thr_kinase_AS"/>
</dbReference>
<feature type="binding site" evidence="9">
    <location>
        <position position="55"/>
    </location>
    <ligand>
        <name>ATP</name>
        <dbReference type="ChEBI" id="CHEBI:30616"/>
    </ligand>
</feature>
<sequence>MVKENSNYLEMNFKKEPFLDHYDVFEVIGKGHFAVVKRCVNKATGSEYAGKFIRKKRVCRGVPPEDIEREVETLSRLEHPGIIQFHDVYDTGQFVVLLFELVTGGELFEFISLRKNLTEEQSIHIVRQIIEAVSHMHSLNIAHLDLKPENVLLVEKVDLPTVKVIDFGLSLRLDTVVEVKAMFGTPEFMAPEIVNFENLTLATDMWAIGVITYILLSGGASPFLGDTVQDTYTNISSATFKFDNDYFESVSEAAKDFIIKLLQKDPKKRNSVFDCQKHPWLQNKVTEIFTPPISLLSAINEGNLNEFEDILNSGNIDVNQTNKNGATGLHLAAATGQTEMARLLLMCGANVSISDWQGDTPLIHASRHASTDILGMLIKAGACISVQNHEGDTALHVAAAWGELEVTKILIENGALLHIPNHLGQLPIHIAIHRRHTNVALFLLNSGSEFDIHDCEGNAPIHLAVREGLLSVVNALCSMGCNIDAANNQGLCPIHIAARLGHIDVVRCLCLMGCNTEIKNSDGIKAEITALKYGFNDISDLLNKIKSNYVRDVYIRQLIPTGQPLPRFNIQVFGHSAVGKSTLLDTMRTGYFSGFFKRTKTNHFNTKYAPLLGTLSQPNSPTRTHIELDSTSRQNSLNFDTYNHHSTHGIDVQQAWISGVGYVTLWDFSGQDTYFCFYHHMITTSASHAVIVLVFSLNDSPTIQYKQCSFWLSFLQARIPPTEPIGSCGKTNNMPKIILVATHADVVRAPKLTNGDFNSPQAQDLTKRLRAEFSSHFDIHPTPIVVDAHIPNSYGVKLLKSTLSELKTSMWQGLPNKQGSSSQASSIFGRKGYNLLLETPLQETGQGLRSMNGFTEAIVSWLPMLRKSAESIPVMTWEAFIAEARNQVNPLASNDHFSILFSHLEQMGEVIIVGDLIILSPSWLCGQVLGQILSIDFITHARITGCYTVEDFQVAFPEADSMAMLEVLEALQLCIQCDNDGELEYEFPCYNLVERIEGLWECSDCRYKDGAYGGVRLKTPENTTHLIHCIFPRLQVELRKTVLCYYDWQSDLYQWMGGSKLCFGAIESIITFETEPDSGDECIEIKVRGPAGSGKNCFLFMEELLGIIDMVLLDIVPGLLMEKHTLSAYDLRTHASPVYCYAPDVLMKASLESKGFETMVTNPLANTSETILELISFGMEEEVQKLVCNAYEINVDMLSTLCMQQVCAMLDPPDPHGRDWCLLAVQLGLTNKLSVIENTSHSRTASTLHQLACQVDNSIGFLINKLKGLGREDVAKFLMKYAPLYKVNGEEIQVQAQQLADNSRNL</sequence>
<dbReference type="EnsemblMetazoa" id="XM_014395823.2">
    <property type="protein sequence ID" value="XP_014251309.1"/>
    <property type="gene ID" value="LOC106667707"/>
</dbReference>
<dbReference type="PROSITE" id="PS00108">
    <property type="entry name" value="PROTEIN_KINASE_ST"/>
    <property type="match status" value="1"/>
</dbReference>
<feature type="domain" description="Protein kinase" evidence="10">
    <location>
        <begin position="22"/>
        <end position="281"/>
    </location>
</feature>
<keyword evidence="6" id="KW-0418">Kinase</keyword>
<dbReference type="SUPFAM" id="SSF56112">
    <property type="entry name" value="Protein kinase-like (PK-like)"/>
    <property type="match status" value="1"/>
</dbReference>
<keyword evidence="7 9" id="KW-0067">ATP-binding</keyword>
<dbReference type="SMART" id="SM00005">
    <property type="entry name" value="DEATH"/>
    <property type="match status" value="1"/>
</dbReference>
<dbReference type="Pfam" id="PF00023">
    <property type="entry name" value="Ank"/>
    <property type="match status" value="1"/>
</dbReference>